<comment type="cofactor">
    <cofactor evidence="11">
        <name>NADPH</name>
        <dbReference type="ChEBI" id="CHEBI:57783"/>
    </cofactor>
</comment>
<comment type="similarity">
    <text evidence="11">Belongs to the IPP isomerase type 2 family.</text>
</comment>
<evidence type="ECO:0000313" key="13">
    <source>
        <dbReference type="EMBL" id="MFC5464450.1"/>
    </source>
</evidence>
<feature type="binding site" evidence="11">
    <location>
        <position position="160"/>
    </location>
    <ligand>
        <name>substrate</name>
    </ligand>
</feature>
<reference evidence="14" key="1">
    <citation type="journal article" date="2019" name="Int. J. Syst. Evol. Microbiol.">
        <title>The Global Catalogue of Microorganisms (GCM) 10K type strain sequencing project: providing services to taxonomists for standard genome sequencing and annotation.</title>
        <authorList>
            <consortium name="The Broad Institute Genomics Platform"/>
            <consortium name="The Broad Institute Genome Sequencing Center for Infectious Disease"/>
            <person name="Wu L."/>
            <person name="Ma J."/>
        </authorList>
    </citation>
    <scope>NUCLEOTIDE SEQUENCE [LARGE SCALE GENOMIC DNA]</scope>
    <source>
        <strain evidence="14">CGMCC 1.12237</strain>
    </source>
</reference>
<keyword evidence="4 11" id="KW-0288">FMN</keyword>
<keyword evidence="8 11" id="KW-0414">Isoprene biosynthesis</keyword>
<dbReference type="SUPFAM" id="SSF51395">
    <property type="entry name" value="FMN-linked oxidoreductases"/>
    <property type="match status" value="1"/>
</dbReference>
<keyword evidence="7 11" id="KW-0521">NADP</keyword>
<dbReference type="PANTHER" id="PTHR43665">
    <property type="entry name" value="ISOPENTENYL-DIPHOSPHATE DELTA-ISOMERASE"/>
    <property type="match status" value="1"/>
</dbReference>
<dbReference type="Proteomes" id="UP001596147">
    <property type="component" value="Unassembled WGS sequence"/>
</dbReference>
<gene>
    <name evidence="11 13" type="primary">fni</name>
    <name evidence="13" type="ORF">ACFPM4_06700</name>
</gene>
<evidence type="ECO:0000256" key="2">
    <source>
        <dbReference type="ARBA" id="ARBA00022490"/>
    </source>
</evidence>
<accession>A0ABW0LF01</accession>
<proteinExistence type="inferred from homology"/>
<feature type="binding site" evidence="11">
    <location>
        <position position="97"/>
    </location>
    <ligand>
        <name>FMN</name>
        <dbReference type="ChEBI" id="CHEBI:58210"/>
    </ligand>
</feature>
<dbReference type="InterPro" id="IPR000262">
    <property type="entry name" value="FMN-dep_DH"/>
</dbReference>
<evidence type="ECO:0000259" key="12">
    <source>
        <dbReference type="Pfam" id="PF01070"/>
    </source>
</evidence>
<comment type="catalytic activity">
    <reaction evidence="11">
        <text>isopentenyl diphosphate = dimethylallyl diphosphate</text>
        <dbReference type="Rhea" id="RHEA:23284"/>
        <dbReference type="ChEBI" id="CHEBI:57623"/>
        <dbReference type="ChEBI" id="CHEBI:128769"/>
        <dbReference type="EC" id="5.3.3.2"/>
    </reaction>
</comment>
<feature type="binding site" evidence="11">
    <location>
        <begin position="97"/>
        <end position="99"/>
    </location>
    <ligand>
        <name>substrate</name>
    </ligand>
</feature>
<dbReference type="Gene3D" id="3.20.20.70">
    <property type="entry name" value="Aldolase class I"/>
    <property type="match status" value="1"/>
</dbReference>
<feature type="binding site" evidence="11">
    <location>
        <begin position="272"/>
        <end position="274"/>
    </location>
    <ligand>
        <name>FMN</name>
        <dbReference type="ChEBI" id="CHEBI:58210"/>
    </ligand>
</feature>
<protein>
    <recommendedName>
        <fullName evidence="11">Isopentenyl-diphosphate delta-isomerase</fullName>
        <shortName evidence="11">IPP isomerase</shortName>
        <ecNumber evidence="11">5.3.3.2</ecNumber>
    </recommendedName>
    <alternativeName>
        <fullName evidence="11">Isopentenyl diphosphate:dimethylallyl diphosphate isomerase</fullName>
    </alternativeName>
    <alternativeName>
        <fullName evidence="11">Isopentenyl pyrophosphate isomerase</fullName>
    </alternativeName>
    <alternativeName>
        <fullName evidence="11">Type 2 isopentenyl diphosphate isomerase</fullName>
        <shortName evidence="11">IDI-2</shortName>
    </alternativeName>
</protein>
<dbReference type="RefSeq" id="WP_382349308.1">
    <property type="nucleotide sequence ID" value="NZ_JBHSMC010000005.1"/>
</dbReference>
<sequence length="346" mass="37722">MSNSINKRKSEHIQIALNEKVTGNDITTGFEKITFIHNALPEIDFDEISIATNFLGIDCKTPFLISSMTGGAEFADTINRHLAQAAQERGWSLALGSTRALIESKEFHSSFQVRKYAPDIPIIANLGAVQFNYGFGVEQCEQIIDITDANALVLHLNSIQEVIQEEGNTNFKDLLTKIEEVCTTLSVPVGVKEVGWGIDGKTAKKLYDVGISFVDVAGAGGTSWSQVEKMRSKNPVKRKAAEAFTEWGISTVDCINSVKKENIPVPLIASGGMKTGLDAAKAIAIGADFAGYGRSILKEATESLEGVLEVMETRELELRLTMFATGCKNIEELKQTDRIQRGDLGM</sequence>
<dbReference type="InterPro" id="IPR013785">
    <property type="entry name" value="Aldolase_TIM"/>
</dbReference>
<evidence type="ECO:0000256" key="3">
    <source>
        <dbReference type="ARBA" id="ARBA00022630"/>
    </source>
</evidence>
<comment type="cofactor">
    <cofactor evidence="1 11">
        <name>FMN</name>
        <dbReference type="ChEBI" id="CHEBI:58210"/>
    </cofactor>
</comment>
<evidence type="ECO:0000256" key="7">
    <source>
        <dbReference type="ARBA" id="ARBA00022857"/>
    </source>
</evidence>
<keyword evidence="6 11" id="KW-0460">Magnesium</keyword>
<evidence type="ECO:0000256" key="9">
    <source>
        <dbReference type="ARBA" id="ARBA00023235"/>
    </source>
</evidence>
<dbReference type="NCBIfam" id="TIGR02151">
    <property type="entry name" value="IPP_isom_2"/>
    <property type="match status" value="1"/>
</dbReference>
<evidence type="ECO:0000256" key="6">
    <source>
        <dbReference type="ARBA" id="ARBA00022842"/>
    </source>
</evidence>
<feature type="binding site" evidence="11">
    <location>
        <position position="222"/>
    </location>
    <ligand>
        <name>FMN</name>
        <dbReference type="ChEBI" id="CHEBI:58210"/>
    </ligand>
</feature>
<evidence type="ECO:0000256" key="10">
    <source>
        <dbReference type="ARBA" id="ARBA00025810"/>
    </source>
</evidence>
<feature type="binding site" evidence="11">
    <location>
        <begin position="8"/>
        <end position="9"/>
    </location>
    <ligand>
        <name>substrate</name>
    </ligand>
</feature>
<comment type="subcellular location">
    <subcellularLocation>
        <location evidence="11">Cytoplasm</location>
    </subcellularLocation>
</comment>
<keyword evidence="5 11" id="KW-0479">Metal-binding</keyword>
<organism evidence="13 14">
    <name type="scientific">Lederbergia graminis</name>
    <dbReference type="NCBI Taxonomy" id="735518"/>
    <lineage>
        <taxon>Bacteria</taxon>
        <taxon>Bacillati</taxon>
        <taxon>Bacillota</taxon>
        <taxon>Bacilli</taxon>
        <taxon>Bacillales</taxon>
        <taxon>Bacillaceae</taxon>
        <taxon>Lederbergia</taxon>
    </lineage>
</organism>
<comment type="function">
    <text evidence="11">Involved in the biosynthesis of isoprenoids. Catalyzes the 1,3-allylic rearrangement of the homoallylic substrate isopentenyl (IPP) to its allylic isomer, dimethylallyl diphosphate (DMAPP).</text>
</comment>
<evidence type="ECO:0000256" key="5">
    <source>
        <dbReference type="ARBA" id="ARBA00022723"/>
    </source>
</evidence>
<feature type="binding site" evidence="11">
    <location>
        <position position="161"/>
    </location>
    <ligand>
        <name>Mg(2+)</name>
        <dbReference type="ChEBI" id="CHEBI:18420"/>
    </ligand>
</feature>
<dbReference type="PANTHER" id="PTHR43665:SF1">
    <property type="entry name" value="ISOPENTENYL-DIPHOSPHATE DELTA-ISOMERASE"/>
    <property type="match status" value="1"/>
</dbReference>
<dbReference type="EC" id="5.3.3.2" evidence="11"/>
<dbReference type="Pfam" id="PF01070">
    <property type="entry name" value="FMN_dh"/>
    <property type="match status" value="2"/>
</dbReference>
<evidence type="ECO:0000256" key="1">
    <source>
        <dbReference type="ARBA" id="ARBA00001917"/>
    </source>
</evidence>
<feature type="domain" description="FMN-dependent dehydrogenase" evidence="12">
    <location>
        <begin position="4"/>
        <end position="97"/>
    </location>
</feature>
<feature type="binding site" evidence="11">
    <location>
        <position position="125"/>
    </location>
    <ligand>
        <name>FMN</name>
        <dbReference type="ChEBI" id="CHEBI:58210"/>
    </ligand>
</feature>
<feature type="binding site" evidence="11">
    <location>
        <begin position="67"/>
        <end position="69"/>
    </location>
    <ligand>
        <name>FMN</name>
        <dbReference type="ChEBI" id="CHEBI:58210"/>
    </ligand>
</feature>
<feature type="binding site" evidence="11">
    <location>
        <position position="192"/>
    </location>
    <ligand>
        <name>FMN</name>
        <dbReference type="ChEBI" id="CHEBI:58210"/>
    </ligand>
</feature>
<keyword evidence="3 11" id="KW-0285">Flavoprotein</keyword>
<keyword evidence="14" id="KW-1185">Reference proteome</keyword>
<comment type="caution">
    <text evidence="11">Lacks conserved residue(s) required for the propagation of feature annotation.</text>
</comment>
<keyword evidence="2 11" id="KW-0963">Cytoplasm</keyword>
<dbReference type="SMART" id="SM01240">
    <property type="entry name" value="IMPDH"/>
    <property type="match status" value="1"/>
</dbReference>
<keyword evidence="9 11" id="KW-0413">Isomerase</keyword>
<evidence type="ECO:0000256" key="8">
    <source>
        <dbReference type="ARBA" id="ARBA00023229"/>
    </source>
</evidence>
<dbReference type="CDD" id="cd02811">
    <property type="entry name" value="IDI-2_FMN"/>
    <property type="match status" value="1"/>
</dbReference>
<name>A0ABW0LF01_9BACI</name>
<evidence type="ECO:0000256" key="4">
    <source>
        <dbReference type="ARBA" id="ARBA00022643"/>
    </source>
</evidence>
<dbReference type="HAMAP" id="MF_00354">
    <property type="entry name" value="Idi_2"/>
    <property type="match status" value="1"/>
</dbReference>
<comment type="cofactor">
    <cofactor evidence="11">
        <name>Mg(2+)</name>
        <dbReference type="ChEBI" id="CHEBI:18420"/>
    </cofactor>
</comment>
<dbReference type="GO" id="GO:0004452">
    <property type="term" value="F:isopentenyl-diphosphate delta-isomerase activity"/>
    <property type="evidence" value="ECO:0007669"/>
    <property type="project" value="UniProtKB-EC"/>
</dbReference>
<feature type="binding site" evidence="11">
    <location>
        <position position="66"/>
    </location>
    <ligand>
        <name>FMN</name>
        <dbReference type="ChEBI" id="CHEBI:58210"/>
    </ligand>
</feature>
<dbReference type="PIRSF" id="PIRSF003314">
    <property type="entry name" value="IPP_isomerase"/>
    <property type="match status" value="1"/>
</dbReference>
<dbReference type="InterPro" id="IPR011179">
    <property type="entry name" value="IPdP_isomerase"/>
</dbReference>
<evidence type="ECO:0000256" key="11">
    <source>
        <dbReference type="HAMAP-Rule" id="MF_00354"/>
    </source>
</evidence>
<feature type="domain" description="FMN-dependent dehydrogenase" evidence="12">
    <location>
        <begin position="175"/>
        <end position="336"/>
    </location>
</feature>
<evidence type="ECO:0000313" key="14">
    <source>
        <dbReference type="Proteomes" id="UP001596147"/>
    </source>
</evidence>
<comment type="caution">
    <text evidence="13">The sequence shown here is derived from an EMBL/GenBank/DDBJ whole genome shotgun (WGS) entry which is preliminary data.</text>
</comment>
<dbReference type="EMBL" id="JBHSMC010000005">
    <property type="protein sequence ID" value="MFC5464450.1"/>
    <property type="molecule type" value="Genomic_DNA"/>
</dbReference>
<comment type="subunit">
    <text evidence="10 11">Homooctamer. Dimer of tetramers.</text>
</comment>